<evidence type="ECO:0000259" key="1">
    <source>
        <dbReference type="Pfam" id="PF01106"/>
    </source>
</evidence>
<comment type="caution">
    <text evidence="2">The sequence shown here is derived from an EMBL/GenBank/DDBJ whole genome shotgun (WGS) entry which is preliminary data.</text>
</comment>
<evidence type="ECO:0000313" key="3">
    <source>
        <dbReference type="Proteomes" id="UP001595616"/>
    </source>
</evidence>
<dbReference type="InterPro" id="IPR001075">
    <property type="entry name" value="NIF_FeS_clus_asmbl_NifU_C"/>
</dbReference>
<feature type="domain" description="NIF system FeS cluster assembly NifU C-terminal" evidence="1">
    <location>
        <begin position="8"/>
        <end position="74"/>
    </location>
</feature>
<dbReference type="EMBL" id="JBHRYQ010000001">
    <property type="protein sequence ID" value="MFC3810591.1"/>
    <property type="molecule type" value="Genomic_DNA"/>
</dbReference>
<dbReference type="SUPFAM" id="SSF117916">
    <property type="entry name" value="Fe-S cluster assembly (FSCA) domain-like"/>
    <property type="match status" value="1"/>
</dbReference>
<accession>A0ABV7YWX0</accession>
<proteinExistence type="predicted"/>
<protein>
    <submittedName>
        <fullName evidence="2">NifU family protein</fullName>
    </submittedName>
</protein>
<name>A0ABV7YWX0_9BACT</name>
<keyword evidence="3" id="KW-1185">Reference proteome</keyword>
<sequence length="84" mass="9121">MQDLHSKIEAALDTVRPYLIADGGNVKVLEVTSDQTLILEFTGSCGSCPMSSMTFKAGIEEAILKNVPEIKKVEATNIQMSQAY</sequence>
<dbReference type="RefSeq" id="WP_379836832.1">
    <property type="nucleotide sequence ID" value="NZ_JBHRYQ010000001.1"/>
</dbReference>
<dbReference type="Pfam" id="PF01106">
    <property type="entry name" value="NifU"/>
    <property type="match status" value="1"/>
</dbReference>
<dbReference type="Gene3D" id="3.30.300.130">
    <property type="entry name" value="Fe-S cluster assembly (FSCA)"/>
    <property type="match status" value="1"/>
</dbReference>
<reference evidence="3" key="1">
    <citation type="journal article" date="2019" name="Int. J. Syst. Evol. Microbiol.">
        <title>The Global Catalogue of Microorganisms (GCM) 10K type strain sequencing project: providing services to taxonomists for standard genome sequencing and annotation.</title>
        <authorList>
            <consortium name="The Broad Institute Genomics Platform"/>
            <consortium name="The Broad Institute Genome Sequencing Center for Infectious Disease"/>
            <person name="Wu L."/>
            <person name="Ma J."/>
        </authorList>
    </citation>
    <scope>NUCLEOTIDE SEQUENCE [LARGE SCALE GENOMIC DNA]</scope>
    <source>
        <strain evidence="3">CECT 7956</strain>
    </source>
</reference>
<evidence type="ECO:0000313" key="2">
    <source>
        <dbReference type="EMBL" id="MFC3810591.1"/>
    </source>
</evidence>
<organism evidence="2 3">
    <name type="scientific">Lacihabitans lacunae</name>
    <dbReference type="NCBI Taxonomy" id="1028214"/>
    <lineage>
        <taxon>Bacteria</taxon>
        <taxon>Pseudomonadati</taxon>
        <taxon>Bacteroidota</taxon>
        <taxon>Cytophagia</taxon>
        <taxon>Cytophagales</taxon>
        <taxon>Leadbetterellaceae</taxon>
        <taxon>Lacihabitans</taxon>
    </lineage>
</organism>
<dbReference type="Proteomes" id="UP001595616">
    <property type="component" value="Unassembled WGS sequence"/>
</dbReference>
<dbReference type="InterPro" id="IPR034904">
    <property type="entry name" value="FSCA_dom_sf"/>
</dbReference>
<gene>
    <name evidence="2" type="ORF">ACFOOI_08000</name>
</gene>
<dbReference type="PANTHER" id="PTHR11178">
    <property type="entry name" value="IRON-SULFUR CLUSTER SCAFFOLD PROTEIN NFU-RELATED"/>
    <property type="match status" value="1"/>
</dbReference>